<protein>
    <submittedName>
        <fullName evidence="2">Uncharacterized protein</fullName>
    </submittedName>
</protein>
<name>A0A8S5R3F0_9CAUD</name>
<feature type="compositionally biased region" description="Basic and acidic residues" evidence="1">
    <location>
        <begin position="54"/>
        <end position="63"/>
    </location>
</feature>
<feature type="region of interest" description="Disordered" evidence="1">
    <location>
        <begin position="54"/>
        <end position="86"/>
    </location>
</feature>
<evidence type="ECO:0000256" key="1">
    <source>
        <dbReference type="SAM" id="MobiDB-lite"/>
    </source>
</evidence>
<dbReference type="EMBL" id="BK015806">
    <property type="protein sequence ID" value="DAE26014.1"/>
    <property type="molecule type" value="Genomic_DNA"/>
</dbReference>
<feature type="compositionally biased region" description="Polar residues" evidence="1">
    <location>
        <begin position="68"/>
        <end position="78"/>
    </location>
</feature>
<proteinExistence type="predicted"/>
<accession>A0A8S5R3F0</accession>
<evidence type="ECO:0000313" key="2">
    <source>
        <dbReference type="EMBL" id="DAE26014.1"/>
    </source>
</evidence>
<organism evidence="2">
    <name type="scientific">Siphoviridae sp. ctyjS2</name>
    <dbReference type="NCBI Taxonomy" id="2827284"/>
    <lineage>
        <taxon>Viruses</taxon>
        <taxon>Duplodnaviria</taxon>
        <taxon>Heunggongvirae</taxon>
        <taxon>Uroviricota</taxon>
        <taxon>Caudoviricetes</taxon>
    </lineage>
</organism>
<reference evidence="2" key="1">
    <citation type="journal article" date="2021" name="Proc. Natl. Acad. Sci. U.S.A.">
        <title>A Catalog of Tens of Thousands of Viruses from Human Metagenomes Reveals Hidden Associations with Chronic Diseases.</title>
        <authorList>
            <person name="Tisza M.J."/>
            <person name="Buck C.B."/>
        </authorList>
    </citation>
    <scope>NUCLEOTIDE SEQUENCE</scope>
    <source>
        <strain evidence="2">CtyjS2</strain>
    </source>
</reference>
<sequence>MDFNVNVNVKFDATPALVGAVSTLAGVIKPAEVLKPTVASPAIPMLEAKELVAKEEVNPEPEHPSASVPETPSQQAASAVQEKKSDEITDEMLRKIVGPVSKTKGKEAVFAILDEFGVKRVPDLNQEQRQAFIDKVNAL</sequence>